<dbReference type="AlphaFoldDB" id="A0A811KQ55"/>
<dbReference type="Proteomes" id="UP000783686">
    <property type="component" value="Unassembled WGS sequence"/>
</dbReference>
<evidence type="ECO:0000256" key="1">
    <source>
        <dbReference type="SAM" id="MobiDB-lite"/>
    </source>
</evidence>
<feature type="region of interest" description="Disordered" evidence="1">
    <location>
        <begin position="116"/>
        <end position="137"/>
    </location>
</feature>
<evidence type="ECO:0000313" key="3">
    <source>
        <dbReference type="Proteomes" id="UP000614601"/>
    </source>
</evidence>
<proteinExistence type="predicted"/>
<organism evidence="2 3">
    <name type="scientific">Bursaphelenchus okinawaensis</name>
    <dbReference type="NCBI Taxonomy" id="465554"/>
    <lineage>
        <taxon>Eukaryota</taxon>
        <taxon>Metazoa</taxon>
        <taxon>Ecdysozoa</taxon>
        <taxon>Nematoda</taxon>
        <taxon>Chromadorea</taxon>
        <taxon>Rhabditida</taxon>
        <taxon>Tylenchina</taxon>
        <taxon>Tylenchomorpha</taxon>
        <taxon>Aphelenchoidea</taxon>
        <taxon>Aphelenchoididae</taxon>
        <taxon>Bursaphelenchus</taxon>
    </lineage>
</organism>
<reference evidence="2" key="1">
    <citation type="submission" date="2020-09" db="EMBL/GenBank/DDBJ databases">
        <authorList>
            <person name="Kikuchi T."/>
        </authorList>
    </citation>
    <scope>NUCLEOTIDE SEQUENCE</scope>
    <source>
        <strain evidence="2">SH1</strain>
    </source>
</reference>
<dbReference type="OrthoDB" id="5825932at2759"/>
<sequence length="195" mass="21993">MDCSIICILSMMVQMQPDVENLKCSYCMTVDALTTDCYNDPLRCWHSSPNDLLYCLTSIEFRADIALKSRRCVAQPTFPMDKNILQLAMRQRPVCDLKSAQGCNCTTCVAPPPTTPRPFKPQYPPPRLSPPPRNRPKTLAINLGRKGDSYLKKNNVPEKAHKLRALSSQSTSETTSTRSLNLWLVFGMVYMFGIL</sequence>
<gene>
    <name evidence="2" type="ORF">BOKJ2_LOCUS7085</name>
</gene>
<dbReference type="EMBL" id="CAJFCW020000003">
    <property type="protein sequence ID" value="CAG9107768.1"/>
    <property type="molecule type" value="Genomic_DNA"/>
</dbReference>
<feature type="compositionally biased region" description="Pro residues" evidence="1">
    <location>
        <begin position="116"/>
        <end position="133"/>
    </location>
</feature>
<protein>
    <submittedName>
        <fullName evidence="2">Uncharacterized protein</fullName>
    </submittedName>
</protein>
<evidence type="ECO:0000313" key="2">
    <source>
        <dbReference type="EMBL" id="CAD5217433.1"/>
    </source>
</evidence>
<accession>A0A811KQ55</accession>
<dbReference type="EMBL" id="CAJFDH010000003">
    <property type="protein sequence ID" value="CAD5217433.1"/>
    <property type="molecule type" value="Genomic_DNA"/>
</dbReference>
<dbReference type="Proteomes" id="UP000614601">
    <property type="component" value="Unassembled WGS sequence"/>
</dbReference>
<name>A0A811KQ55_9BILA</name>
<comment type="caution">
    <text evidence="2">The sequence shown here is derived from an EMBL/GenBank/DDBJ whole genome shotgun (WGS) entry which is preliminary data.</text>
</comment>
<keyword evidence="3" id="KW-1185">Reference proteome</keyword>